<dbReference type="GO" id="GO:0036503">
    <property type="term" value="P:ERAD pathway"/>
    <property type="evidence" value="ECO:0007669"/>
    <property type="project" value="TreeGrafter"/>
</dbReference>
<evidence type="ECO:0000256" key="11">
    <source>
        <dbReference type="ARBA" id="ARBA00022989"/>
    </source>
</evidence>
<feature type="transmembrane region" description="Helical" evidence="14">
    <location>
        <begin position="1391"/>
        <end position="1415"/>
    </location>
</feature>
<evidence type="ECO:0000256" key="6">
    <source>
        <dbReference type="ARBA" id="ARBA00022692"/>
    </source>
</evidence>
<proteinExistence type="predicted"/>
<evidence type="ECO:0000256" key="12">
    <source>
        <dbReference type="ARBA" id="ARBA00023136"/>
    </source>
</evidence>
<evidence type="ECO:0000256" key="1">
    <source>
        <dbReference type="ARBA" id="ARBA00000900"/>
    </source>
</evidence>
<dbReference type="EC" id="2.3.2.27" evidence="4"/>
<evidence type="ECO:0000256" key="8">
    <source>
        <dbReference type="ARBA" id="ARBA00022771"/>
    </source>
</evidence>
<feature type="transmembrane region" description="Helical" evidence="14">
    <location>
        <begin position="1295"/>
        <end position="1316"/>
    </location>
</feature>
<dbReference type="OrthoDB" id="264354at2759"/>
<keyword evidence="6 14" id="KW-0812">Transmembrane</keyword>
<keyword evidence="11 14" id="KW-1133">Transmembrane helix</keyword>
<feature type="compositionally biased region" description="Basic and acidic residues" evidence="13">
    <location>
        <begin position="579"/>
        <end position="600"/>
    </location>
</feature>
<evidence type="ECO:0000259" key="15">
    <source>
        <dbReference type="PROSITE" id="PS51292"/>
    </source>
</evidence>
<reference evidence="16" key="1">
    <citation type="submission" date="2019-01" db="EMBL/GenBank/DDBJ databases">
        <title>Draft genome sequences of three monokaryotic isolates of the white-rot basidiomycete fungus Dichomitus squalens.</title>
        <authorList>
            <consortium name="DOE Joint Genome Institute"/>
            <person name="Lopez S.C."/>
            <person name="Andreopoulos B."/>
            <person name="Pangilinan J."/>
            <person name="Lipzen A."/>
            <person name="Riley R."/>
            <person name="Ahrendt S."/>
            <person name="Ng V."/>
            <person name="Barry K."/>
            <person name="Daum C."/>
            <person name="Grigoriev I.V."/>
            <person name="Hilden K.S."/>
            <person name="Makela M.R."/>
            <person name="de Vries R.P."/>
        </authorList>
    </citation>
    <scope>NUCLEOTIDE SEQUENCE [LARGE SCALE GENOMIC DNA]</scope>
    <source>
        <strain evidence="16">OM18370.1</strain>
    </source>
</reference>
<dbReference type="CDD" id="cd16702">
    <property type="entry name" value="RING_CH-C4HC3_MARCH6"/>
    <property type="match status" value="1"/>
</dbReference>
<feature type="region of interest" description="Disordered" evidence="13">
    <location>
        <begin position="225"/>
        <end position="324"/>
    </location>
</feature>
<protein>
    <recommendedName>
        <fullName evidence="4">RING-type E3 ubiquitin transferase</fullName>
        <ecNumber evidence="4">2.3.2.27</ecNumber>
    </recommendedName>
</protein>
<feature type="transmembrane region" description="Helical" evidence="14">
    <location>
        <begin position="85"/>
        <end position="105"/>
    </location>
</feature>
<dbReference type="PANTHER" id="PTHR13145">
    <property type="entry name" value="SSM4 PROTEIN"/>
    <property type="match status" value="1"/>
</dbReference>
<dbReference type="FunFam" id="3.30.40.10:FF:000287">
    <property type="entry name" value="RING finger membrane protein"/>
    <property type="match status" value="1"/>
</dbReference>
<dbReference type="GO" id="GO:0061630">
    <property type="term" value="F:ubiquitin protein ligase activity"/>
    <property type="evidence" value="ECO:0007669"/>
    <property type="project" value="UniProtKB-EC"/>
</dbReference>
<dbReference type="SMART" id="SM00744">
    <property type="entry name" value="RINGv"/>
    <property type="match status" value="1"/>
</dbReference>
<comment type="pathway">
    <text evidence="3">Protein modification; protein ubiquitination.</text>
</comment>
<evidence type="ECO:0000256" key="4">
    <source>
        <dbReference type="ARBA" id="ARBA00012483"/>
    </source>
</evidence>
<feature type="transmembrane region" description="Helical" evidence="14">
    <location>
        <begin position="182"/>
        <end position="202"/>
    </location>
</feature>
<dbReference type="InterPro" id="IPR011016">
    <property type="entry name" value="Znf_RING-CH"/>
</dbReference>
<evidence type="ECO:0000256" key="13">
    <source>
        <dbReference type="SAM" id="MobiDB-lite"/>
    </source>
</evidence>
<dbReference type="EMBL" id="ML143404">
    <property type="protein sequence ID" value="TBU30615.1"/>
    <property type="molecule type" value="Genomic_DNA"/>
</dbReference>
<evidence type="ECO:0000256" key="3">
    <source>
        <dbReference type="ARBA" id="ARBA00004906"/>
    </source>
</evidence>
<evidence type="ECO:0000256" key="2">
    <source>
        <dbReference type="ARBA" id="ARBA00004141"/>
    </source>
</evidence>
<evidence type="ECO:0000313" key="16">
    <source>
        <dbReference type="EMBL" id="TBU30615.1"/>
    </source>
</evidence>
<dbReference type="Pfam" id="PF23113">
    <property type="entry name" value="MARCHF6_C"/>
    <property type="match status" value="1"/>
</dbReference>
<feature type="compositionally biased region" description="Acidic residues" evidence="13">
    <location>
        <begin position="462"/>
        <end position="473"/>
    </location>
</feature>
<feature type="transmembrane region" description="Helical" evidence="14">
    <location>
        <begin position="1517"/>
        <end position="1539"/>
    </location>
</feature>
<feature type="compositionally biased region" description="Acidic residues" evidence="13">
    <location>
        <begin position="601"/>
        <end position="618"/>
    </location>
</feature>
<evidence type="ECO:0000256" key="7">
    <source>
        <dbReference type="ARBA" id="ARBA00022723"/>
    </source>
</evidence>
<feature type="compositionally biased region" description="Pro residues" evidence="13">
    <location>
        <begin position="230"/>
        <end position="241"/>
    </location>
</feature>
<feature type="region of interest" description="Disordered" evidence="13">
    <location>
        <begin position="1568"/>
        <end position="1588"/>
    </location>
</feature>
<feature type="compositionally biased region" description="Pro residues" evidence="13">
    <location>
        <begin position="250"/>
        <end position="259"/>
    </location>
</feature>
<feature type="compositionally biased region" description="Pro residues" evidence="13">
    <location>
        <begin position="517"/>
        <end position="529"/>
    </location>
</feature>
<keyword evidence="9" id="KW-0833">Ubl conjugation pathway</keyword>
<dbReference type="Pfam" id="PF12906">
    <property type="entry name" value="RINGv"/>
    <property type="match status" value="1"/>
</dbReference>
<feature type="region of interest" description="Disordered" evidence="13">
    <location>
        <begin position="577"/>
        <end position="621"/>
    </location>
</feature>
<dbReference type="GO" id="GO:0008270">
    <property type="term" value="F:zinc ion binding"/>
    <property type="evidence" value="ECO:0007669"/>
    <property type="project" value="UniProtKB-KW"/>
</dbReference>
<keyword evidence="10" id="KW-0862">Zinc</keyword>
<gene>
    <name evidence="16" type="ORF">BD311DRAFT_690350</name>
</gene>
<evidence type="ECO:0000256" key="14">
    <source>
        <dbReference type="SAM" id="Phobius"/>
    </source>
</evidence>
<dbReference type="InterPro" id="IPR056521">
    <property type="entry name" value="MARCHF6-like_C"/>
</dbReference>
<evidence type="ECO:0000256" key="5">
    <source>
        <dbReference type="ARBA" id="ARBA00022679"/>
    </source>
</evidence>
<feature type="compositionally biased region" description="Polar residues" evidence="13">
    <location>
        <begin position="413"/>
        <end position="438"/>
    </location>
</feature>
<evidence type="ECO:0000256" key="10">
    <source>
        <dbReference type="ARBA" id="ARBA00022833"/>
    </source>
</evidence>
<organism evidence="16">
    <name type="scientific">Dichomitus squalens</name>
    <dbReference type="NCBI Taxonomy" id="114155"/>
    <lineage>
        <taxon>Eukaryota</taxon>
        <taxon>Fungi</taxon>
        <taxon>Dikarya</taxon>
        <taxon>Basidiomycota</taxon>
        <taxon>Agaricomycotina</taxon>
        <taxon>Agaricomycetes</taxon>
        <taxon>Polyporales</taxon>
        <taxon>Polyporaceae</taxon>
        <taxon>Dichomitus</taxon>
    </lineage>
</organism>
<feature type="transmembrane region" description="Helical" evidence="14">
    <location>
        <begin position="1483"/>
        <end position="1505"/>
    </location>
</feature>
<keyword evidence="12 14" id="KW-0472">Membrane</keyword>
<dbReference type="Proteomes" id="UP000292957">
    <property type="component" value="Unassembled WGS sequence"/>
</dbReference>
<feature type="transmembrane region" description="Helical" evidence="14">
    <location>
        <begin position="949"/>
        <end position="970"/>
    </location>
</feature>
<feature type="domain" description="RING-CH-type" evidence="15">
    <location>
        <begin position="1"/>
        <end position="61"/>
    </location>
</feature>
<feature type="transmembrane region" description="Helical" evidence="14">
    <location>
        <begin position="1336"/>
        <end position="1356"/>
    </location>
</feature>
<dbReference type="GO" id="GO:0005789">
    <property type="term" value="C:endoplasmic reticulum membrane"/>
    <property type="evidence" value="ECO:0007669"/>
    <property type="project" value="TreeGrafter"/>
</dbReference>
<dbReference type="PROSITE" id="PS51292">
    <property type="entry name" value="ZF_RING_CH"/>
    <property type="match status" value="1"/>
</dbReference>
<comment type="catalytic activity">
    <reaction evidence="1">
        <text>S-ubiquitinyl-[E2 ubiquitin-conjugating enzyme]-L-cysteine + [acceptor protein]-L-lysine = [E2 ubiquitin-conjugating enzyme]-L-cysteine + N(6)-ubiquitinyl-[acceptor protein]-L-lysine.</text>
        <dbReference type="EC" id="2.3.2.27"/>
    </reaction>
</comment>
<dbReference type="SUPFAM" id="SSF57850">
    <property type="entry name" value="RING/U-box"/>
    <property type="match status" value="1"/>
</dbReference>
<dbReference type="PANTHER" id="PTHR13145:SF0">
    <property type="entry name" value="E3 UBIQUITIN-PROTEIN LIGASE MARCHF6"/>
    <property type="match status" value="1"/>
</dbReference>
<dbReference type="Gene3D" id="3.30.40.10">
    <property type="entry name" value="Zinc/RING finger domain, C3HC4 (zinc finger)"/>
    <property type="match status" value="1"/>
</dbReference>
<accession>A0A4Q9MSL8</accession>
<feature type="transmembrane region" description="Helical" evidence="14">
    <location>
        <begin position="991"/>
        <end position="1022"/>
    </location>
</feature>
<feature type="region of interest" description="Disordered" evidence="13">
    <location>
        <begin position="369"/>
        <end position="563"/>
    </location>
</feature>
<dbReference type="InterPro" id="IPR013083">
    <property type="entry name" value="Znf_RING/FYVE/PHD"/>
</dbReference>
<keyword evidence="7" id="KW-0479">Metal-binding</keyword>
<feature type="transmembrane region" description="Helical" evidence="14">
    <location>
        <begin position="1101"/>
        <end position="1124"/>
    </location>
</feature>
<evidence type="ECO:0000256" key="9">
    <source>
        <dbReference type="ARBA" id="ARBA00022786"/>
    </source>
</evidence>
<sequence>MQEDQDTCRICSAPAEPGQPLFHPCKCSGTIRYIHQDCLTEWLAHSKKKTCDVCKHPYSFTKVYSKDMPERLPILLILRQFSHQVVSAILFALRAALVATVWLAALPWATIWTWRVYFALGDSAAWWISAMKRPPSELDFYLGVVANGTVANATSSESADAQSPTPISLFVHPMYRTISSDIFSGQIIASIIVLSFVAIFLLREWITQNARPGVFEDGDGVVDLGADALPPLPENPPPQAQEPPVHLVPRLPPPPPPVVAEPEHDRAIPLPDSRYGRRDDYAFQARTKKPRTRGSAQASEDSQEAGPSRVAKGKRRVHTTALEERRSLRARRRVRRTRIFEGDSSFDEGAALHDDKDFRRLRYVAHRAEDFDEELRKRNGSSSKSEPEPENWPPERNHRRPRDPNQLPAFSEFTFTYPSPSISNGDAHSPSAGTSTNPYKEKGNGNLPASISFAPSSPRSDSDEDEDEDDEDERTPTRPSTPVLATSSSASYDFINVEDATADVMQPSTSTAGLRRPPLPTMTLPPSPIPSSSQAALGDTPLASPSLATYRAPEELEVPPDAEPDYFVRDYLRNLQPDRYLDPERVEEEHARYFRDPAEQHDDDDESSDTEFDTDEEEEMRRLALARSGFKEEAEAMRRARVQEMAEMADGEMDVDDEGEAVMEETQWTDDDGLQDDDEDDDEGEPFVQLREELGGPLPGDAGDGLPGAAQDRRELRVLGQPPELEQLPEDLDVEVNIEDDMDGALEAIGLRGPLVGVLQNAVLMTVILDTTIGLGIFLPFIIGKSTALLTLNPRRAAQLIHLPLRLIRLVTDPIVDSVLLFFSKLVLPPLVQLCQTALQSGLKGIASTVGQDRADKLAELSTVAYGNLLSIASQVMDHSPPFTPSDSVVSAAKPSSSIFYRILEEDTTLMRIAEPYFAPIGKNVREWSDEGKTTWIRFATGDTPNDRAFAVLLGYAVVGLLLAIYLNILTVGSMRSAGRAVRNAVRQQLLVVKVAAFIIVELVIFPLGCGVMLDVCTVWLFPQGSFRSRAAFLMYAPLTAVFYHWVLGTMFMYQFAVLLSGCRGIMRPGAMWFIKDPQDQNFHPIRDILERPTLTQIRKLILSAIMYGFVVAAGVATVSGILRLFSRTIMPFRWRIREPLSEVPLDLILLQLVLPYTMESFRPRKALRRFGSSLWKYLASRLRLSSYMFGGRYATEEFTPKNWSWRFLLIQDGIQMDDAEALHDGAFKRVPNSDNVALVRDSPATAPVLEDGTPVDEDARRLIDAQDVEAQKARRLVKDDYTVVYIPPHFRRRIIAFLLCLWLTGSVMLASVLAAPILVGRGFFHLFIPHDVHDGYSFIVGFYLLWGCWLVGSALDRMDKRRQRRWNSEEQRAEWPLFVLKRVLLWTAQASYMIVMLGVIIPTLVGLVFELYMVQPIRRTANPLMEPRIRVVDMWALGLFYSKIIVRTLRMHPPAQGMMRGIERILRNGWTHLDPVRATKDVIAPLTLGLSGMIVLPAVVLWGLQRVVTLPLDGDFLFLHVYPGIFTAAGLVHAAYALSKVMASWSQTIRDKEFLVEMRLRNLELEQENSTEQQAEARVEVTPEVEE</sequence>
<name>A0A4Q9MSL8_9APHY</name>
<comment type="subcellular location">
    <subcellularLocation>
        <location evidence="2">Membrane</location>
        <topology evidence="2">Multi-pass membrane protein</topology>
    </subcellularLocation>
</comment>
<keyword evidence="8" id="KW-0863">Zinc-finger</keyword>
<keyword evidence="5" id="KW-0808">Transferase</keyword>